<dbReference type="KEGG" id="mamo:A6B35_15305"/>
<dbReference type="Gene3D" id="1.25.40.750">
    <property type="entry name" value="Domain of unknown function DUF5071"/>
    <property type="match status" value="1"/>
</dbReference>
<evidence type="ECO:0000313" key="3">
    <source>
        <dbReference type="Proteomes" id="UP000002949"/>
    </source>
</evidence>
<dbReference type="PATRIC" id="fig|1082933.3.peg.5745"/>
<dbReference type="OrthoDB" id="1846249at2"/>
<evidence type="ECO:0000259" key="1">
    <source>
        <dbReference type="Pfam" id="PF16804"/>
    </source>
</evidence>
<keyword evidence="3" id="KW-1185">Reference proteome</keyword>
<dbReference type="eggNOG" id="ENOG503003A">
    <property type="taxonomic scope" value="Bacteria"/>
</dbReference>
<proteinExistence type="predicted"/>
<accession>G6YIT7</accession>
<dbReference type="AlphaFoldDB" id="G6YIT7"/>
<organism evidence="2 3">
    <name type="scientific">Mesorhizobium amorphae CCNWGS0123</name>
    <dbReference type="NCBI Taxonomy" id="1082933"/>
    <lineage>
        <taxon>Bacteria</taxon>
        <taxon>Pseudomonadati</taxon>
        <taxon>Pseudomonadota</taxon>
        <taxon>Alphaproteobacteria</taxon>
        <taxon>Hyphomicrobiales</taxon>
        <taxon>Phyllobacteriaceae</taxon>
        <taxon>Mesorhizobium</taxon>
    </lineage>
</organism>
<dbReference type="CDD" id="cd11743">
    <property type="entry name" value="Cthe_2751_like"/>
    <property type="match status" value="1"/>
</dbReference>
<reference evidence="2 3" key="1">
    <citation type="journal article" date="2012" name="J. Bacteriol.">
        <title>Draft Genome Sequence of Plant Growth-Promoting Rhizobium Mesorhizobium amorphae, Isolated from Zinc-Lead Mine Tailings.</title>
        <authorList>
            <person name="Hao X."/>
            <person name="Lin Y."/>
            <person name="Johnstone L."/>
            <person name="Baltrus D.A."/>
            <person name="Miller S.J."/>
            <person name="Wei G."/>
            <person name="Rensing C."/>
        </authorList>
    </citation>
    <scope>NUCLEOTIDE SEQUENCE [LARGE SCALE GENOMIC DNA]</scope>
    <source>
        <strain evidence="2 3">CCNWGS0123</strain>
    </source>
</reference>
<name>G6YIT7_9HYPH</name>
<dbReference type="EMBL" id="AGSN01000206">
    <property type="protein sequence ID" value="EHH05892.1"/>
    <property type="molecule type" value="Genomic_DNA"/>
</dbReference>
<evidence type="ECO:0000313" key="2">
    <source>
        <dbReference type="EMBL" id="EHH05892.1"/>
    </source>
</evidence>
<protein>
    <recommendedName>
        <fullName evidence="1">DUF5071 domain-containing protein</fullName>
    </recommendedName>
</protein>
<dbReference type="Proteomes" id="UP000002949">
    <property type="component" value="Unassembled WGS sequence"/>
</dbReference>
<dbReference type="RefSeq" id="WP_006205683.1">
    <property type="nucleotide sequence ID" value="NZ_AGSN01000206.1"/>
</dbReference>
<feature type="domain" description="DUF5071" evidence="1">
    <location>
        <begin position="11"/>
        <end position="116"/>
    </location>
</feature>
<gene>
    <name evidence="2" type="ORF">MEA186_29562</name>
</gene>
<sequence>MNSFEQNLADLVPVDKLDTDKASALTALGYPAIEPILPQLLEWLQDINWPVAQVLQPLLAGIGPPLAPHLRQILRGNDDIWIYWILVSVVAYSPALAGCLTDELEHLAANGSAKEGVRNAARDILNGNYREPA</sequence>
<dbReference type="Pfam" id="PF16804">
    <property type="entry name" value="DUF5071"/>
    <property type="match status" value="1"/>
</dbReference>
<dbReference type="InterPro" id="IPR031837">
    <property type="entry name" value="DUF5071"/>
</dbReference>
<dbReference type="InterPro" id="IPR038692">
    <property type="entry name" value="Cthe_2751_sf"/>
</dbReference>